<comment type="caution">
    <text evidence="1">The sequence shown here is derived from an EMBL/GenBank/DDBJ whole genome shotgun (WGS) entry which is preliminary data.</text>
</comment>
<sequence>MNEICEIVTSQKEKDKLNIHGYLTSHKDVVKLISNIKQQAKNTRDKPSQIIQNNFANISEGIIPYILSYEAFCSTIKRTRRTESTLEPKSLDEIDIPTSLCFTLTGDLFFLKNAIVDQEGYLLFSMIKNIQYLSQAMFWLMDGTFKTVPKLFYQLYTIHAPVGATNLNEIAEENNIVLNLSIIITDFECASINASHNEFPNITNKCCFFHLGQSGWHKIQKVGLANQYGDDDNFISQLHIGVYTIIQEFQKEQQFVELEVKKIILVDPPPKRRQQIINQEQRIMEIVNNHTNLIVMNYLRRIAYNFFL</sequence>
<reference evidence="1" key="1">
    <citation type="submission" date="2021-06" db="EMBL/GenBank/DDBJ databases">
        <authorList>
            <person name="Kallberg Y."/>
            <person name="Tangrot J."/>
            <person name="Rosling A."/>
        </authorList>
    </citation>
    <scope>NUCLEOTIDE SEQUENCE</scope>
    <source>
        <strain evidence="1">IL203A</strain>
    </source>
</reference>
<accession>A0ACA9KZ57</accession>
<proteinExistence type="predicted"/>
<protein>
    <submittedName>
        <fullName evidence="1">14261_t:CDS:1</fullName>
    </submittedName>
</protein>
<organism evidence="1 2">
    <name type="scientific">Dentiscutata heterogama</name>
    <dbReference type="NCBI Taxonomy" id="1316150"/>
    <lineage>
        <taxon>Eukaryota</taxon>
        <taxon>Fungi</taxon>
        <taxon>Fungi incertae sedis</taxon>
        <taxon>Mucoromycota</taxon>
        <taxon>Glomeromycotina</taxon>
        <taxon>Glomeromycetes</taxon>
        <taxon>Diversisporales</taxon>
        <taxon>Gigasporaceae</taxon>
        <taxon>Dentiscutata</taxon>
    </lineage>
</organism>
<keyword evidence="2" id="KW-1185">Reference proteome</keyword>
<gene>
    <name evidence="1" type="ORF">DHETER_LOCUS3031</name>
</gene>
<dbReference type="Proteomes" id="UP000789702">
    <property type="component" value="Unassembled WGS sequence"/>
</dbReference>
<evidence type="ECO:0000313" key="2">
    <source>
        <dbReference type="Proteomes" id="UP000789702"/>
    </source>
</evidence>
<name>A0ACA9KZ57_9GLOM</name>
<dbReference type="EMBL" id="CAJVPU010002463">
    <property type="protein sequence ID" value="CAG8501564.1"/>
    <property type="molecule type" value="Genomic_DNA"/>
</dbReference>
<evidence type="ECO:0000313" key="1">
    <source>
        <dbReference type="EMBL" id="CAG8501564.1"/>
    </source>
</evidence>